<sequence length="347" mass="38113">MRKTQTPAARKATIDDVAALAKVSIKTVSRVFNSEPNVRPTTRERVLAAAKELDYRPNLSARRLAAKRAFVIGLLYDNPQSDYIIAIQEGSLEICRQYGYQLLIHPCSDVGANLVDEVLSLKHQGIVDGFLLSQPISENEVLLGALTEQGIPHVRISQRAIGDAPRVAVDDEQAALRLTEHLIELGHHRIGFVMGHPDHGSSHDRYDGYVKAMRGAGLPIDASWVEQGTYNFESGYAAARRLLTLSPRPTAIFACNDHMAMGVLVAAHERRLEIPADLSVCGFDDTPMAHYAWPPLTTSRQPIKQVALIATEVLLKRIQGGSEGDDHFLLHSELVRRDSTGPCPEGP</sequence>
<evidence type="ECO:0000313" key="6">
    <source>
        <dbReference type="Proteomes" id="UP000663929"/>
    </source>
</evidence>
<evidence type="ECO:0000256" key="3">
    <source>
        <dbReference type="ARBA" id="ARBA00023163"/>
    </source>
</evidence>
<feature type="domain" description="HTH lacI-type" evidence="4">
    <location>
        <begin position="12"/>
        <end position="66"/>
    </location>
</feature>
<dbReference type="KEGG" id="scor:J3U87_12885"/>
<dbReference type="EMBL" id="CP071793">
    <property type="protein sequence ID" value="QTD53343.1"/>
    <property type="molecule type" value="Genomic_DNA"/>
</dbReference>
<protein>
    <submittedName>
        <fullName evidence="5">LacI family DNA-binding transcriptional regulator</fullName>
    </submittedName>
</protein>
<dbReference type="Proteomes" id="UP000663929">
    <property type="component" value="Chromosome"/>
</dbReference>
<dbReference type="Pfam" id="PF13377">
    <property type="entry name" value="Peripla_BP_3"/>
    <property type="match status" value="1"/>
</dbReference>
<dbReference type="InterPro" id="IPR000843">
    <property type="entry name" value="HTH_LacI"/>
</dbReference>
<dbReference type="Gene3D" id="1.10.260.40">
    <property type="entry name" value="lambda repressor-like DNA-binding domains"/>
    <property type="match status" value="1"/>
</dbReference>
<gene>
    <name evidence="5" type="ORF">J3U87_12885</name>
</gene>
<keyword evidence="3" id="KW-0804">Transcription</keyword>
<proteinExistence type="predicted"/>
<keyword evidence="1" id="KW-0805">Transcription regulation</keyword>
<dbReference type="PANTHER" id="PTHR30146">
    <property type="entry name" value="LACI-RELATED TRANSCRIPTIONAL REPRESSOR"/>
    <property type="match status" value="1"/>
</dbReference>
<dbReference type="SUPFAM" id="SSF53822">
    <property type="entry name" value="Periplasmic binding protein-like I"/>
    <property type="match status" value="1"/>
</dbReference>
<dbReference type="SUPFAM" id="SSF47413">
    <property type="entry name" value="lambda repressor-like DNA-binding domains"/>
    <property type="match status" value="1"/>
</dbReference>
<dbReference type="GO" id="GO:0000976">
    <property type="term" value="F:transcription cis-regulatory region binding"/>
    <property type="evidence" value="ECO:0007669"/>
    <property type="project" value="TreeGrafter"/>
</dbReference>
<evidence type="ECO:0000256" key="2">
    <source>
        <dbReference type="ARBA" id="ARBA00023125"/>
    </source>
</evidence>
<dbReference type="InterPro" id="IPR046335">
    <property type="entry name" value="LacI/GalR-like_sensor"/>
</dbReference>
<dbReference type="CDD" id="cd01392">
    <property type="entry name" value="HTH_LacI"/>
    <property type="match status" value="1"/>
</dbReference>
<dbReference type="PANTHER" id="PTHR30146:SF153">
    <property type="entry name" value="LACTOSE OPERON REPRESSOR"/>
    <property type="match status" value="1"/>
</dbReference>
<evidence type="ECO:0000313" key="5">
    <source>
        <dbReference type="EMBL" id="QTD53343.1"/>
    </source>
</evidence>
<dbReference type="SMART" id="SM00354">
    <property type="entry name" value="HTH_LACI"/>
    <property type="match status" value="1"/>
</dbReference>
<evidence type="ECO:0000259" key="4">
    <source>
        <dbReference type="PROSITE" id="PS50932"/>
    </source>
</evidence>
<dbReference type="Pfam" id="PF00356">
    <property type="entry name" value="LacI"/>
    <property type="match status" value="1"/>
</dbReference>
<dbReference type="InterPro" id="IPR028082">
    <property type="entry name" value="Peripla_BP_I"/>
</dbReference>
<keyword evidence="6" id="KW-1185">Reference proteome</keyword>
<keyword evidence="2 5" id="KW-0238">DNA-binding</keyword>
<organism evidence="5 6">
    <name type="scientific">Sulfidibacter corallicola</name>
    <dbReference type="NCBI Taxonomy" id="2818388"/>
    <lineage>
        <taxon>Bacteria</taxon>
        <taxon>Pseudomonadati</taxon>
        <taxon>Acidobacteriota</taxon>
        <taxon>Holophagae</taxon>
        <taxon>Acanthopleuribacterales</taxon>
        <taxon>Acanthopleuribacteraceae</taxon>
        <taxon>Sulfidibacter</taxon>
    </lineage>
</organism>
<accession>A0A8A4TV33</accession>
<dbReference type="PROSITE" id="PS50932">
    <property type="entry name" value="HTH_LACI_2"/>
    <property type="match status" value="1"/>
</dbReference>
<dbReference type="GO" id="GO:0003700">
    <property type="term" value="F:DNA-binding transcription factor activity"/>
    <property type="evidence" value="ECO:0007669"/>
    <property type="project" value="TreeGrafter"/>
</dbReference>
<dbReference type="CDD" id="cd01545">
    <property type="entry name" value="PBP1_SalR"/>
    <property type="match status" value="1"/>
</dbReference>
<name>A0A8A4TV33_SULCO</name>
<dbReference type="AlphaFoldDB" id="A0A8A4TV33"/>
<evidence type="ECO:0000256" key="1">
    <source>
        <dbReference type="ARBA" id="ARBA00023015"/>
    </source>
</evidence>
<dbReference type="InterPro" id="IPR010982">
    <property type="entry name" value="Lambda_DNA-bd_dom_sf"/>
</dbReference>
<dbReference type="Gene3D" id="3.40.50.2300">
    <property type="match status" value="2"/>
</dbReference>
<reference evidence="5" key="1">
    <citation type="submission" date="2021-03" db="EMBL/GenBank/DDBJ databases">
        <title>Acanthopleuribacteraceae sp. M133.</title>
        <authorList>
            <person name="Wang G."/>
        </authorList>
    </citation>
    <scope>NUCLEOTIDE SEQUENCE</scope>
    <source>
        <strain evidence="5">M133</strain>
    </source>
</reference>
<dbReference type="RefSeq" id="WP_237383445.1">
    <property type="nucleotide sequence ID" value="NZ_CP071793.1"/>
</dbReference>